<dbReference type="CDD" id="cd18186">
    <property type="entry name" value="BTB_POZ_ZBTB_KLHL-like"/>
    <property type="match status" value="1"/>
</dbReference>
<feature type="repeat" description="RCC1" evidence="2">
    <location>
        <begin position="222"/>
        <end position="274"/>
    </location>
</feature>
<feature type="compositionally biased region" description="Low complexity" evidence="3">
    <location>
        <begin position="1041"/>
        <end position="1056"/>
    </location>
</feature>
<feature type="compositionally biased region" description="Basic residues" evidence="3">
    <location>
        <begin position="1174"/>
        <end position="1189"/>
    </location>
</feature>
<evidence type="ECO:0000259" key="4">
    <source>
        <dbReference type="PROSITE" id="PS50097"/>
    </source>
</evidence>
<dbReference type="SUPFAM" id="SSF54695">
    <property type="entry name" value="POZ domain"/>
    <property type="match status" value="1"/>
</dbReference>
<dbReference type="Gene3D" id="2.130.10.30">
    <property type="entry name" value="Regulator of chromosome condensation 1/beta-lactamase-inhibitor protein II"/>
    <property type="match status" value="1"/>
</dbReference>
<feature type="domain" description="BTB" evidence="4">
    <location>
        <begin position="632"/>
        <end position="696"/>
    </location>
</feature>
<dbReference type="InterPro" id="IPR000408">
    <property type="entry name" value="Reg_chr_condens"/>
</dbReference>
<reference evidence="5 6" key="1">
    <citation type="submission" date="2016-03" db="EMBL/GenBank/DDBJ databases">
        <title>How can Kluyveromyces marxianus grow so fast - potential evolutionary course in Saccharomyces Complex revealed by comparative genomics.</title>
        <authorList>
            <person name="Mo W."/>
            <person name="Lu W."/>
            <person name="Yang X."/>
            <person name="Qi J."/>
            <person name="Lv H."/>
        </authorList>
    </citation>
    <scope>NUCLEOTIDE SEQUENCE [LARGE SCALE GENOMIC DNA]</scope>
    <source>
        <strain evidence="5 6">FIM1</strain>
    </source>
</reference>
<protein>
    <submittedName>
        <fullName evidence="5">ATS1</fullName>
    </submittedName>
</protein>
<dbReference type="SUPFAM" id="SSF50985">
    <property type="entry name" value="RCC1/BLIP-II"/>
    <property type="match status" value="1"/>
</dbReference>
<keyword evidence="1" id="KW-0677">Repeat</keyword>
<dbReference type="InterPro" id="IPR009091">
    <property type="entry name" value="RCC1/BLIP-II"/>
</dbReference>
<dbReference type="Pfam" id="PF00415">
    <property type="entry name" value="RCC1"/>
    <property type="match status" value="1"/>
</dbReference>
<reference evidence="5 6" key="2">
    <citation type="submission" date="2019-11" db="EMBL/GenBank/DDBJ databases">
        <authorList>
            <person name="Lu H."/>
        </authorList>
    </citation>
    <scope>NUCLEOTIDE SEQUENCE [LARGE SCALE GENOMIC DNA]</scope>
    <source>
        <strain evidence="5 6">FIM1</strain>
    </source>
</reference>
<feature type="compositionally biased region" description="Polar residues" evidence="3">
    <location>
        <begin position="1057"/>
        <end position="1069"/>
    </location>
</feature>
<evidence type="ECO:0000313" key="6">
    <source>
        <dbReference type="Proteomes" id="UP000422736"/>
    </source>
</evidence>
<name>A0ABX6F2C6_KLUMA</name>
<dbReference type="EMBL" id="CP015059">
    <property type="protein sequence ID" value="QGN17279.1"/>
    <property type="molecule type" value="Genomic_DNA"/>
</dbReference>
<accession>A0ABX6F2C6</accession>
<dbReference type="Proteomes" id="UP000422736">
    <property type="component" value="Chromosome 6"/>
</dbReference>
<evidence type="ECO:0000256" key="1">
    <source>
        <dbReference type="ARBA" id="ARBA00022737"/>
    </source>
</evidence>
<dbReference type="Gene3D" id="3.30.710.10">
    <property type="entry name" value="Potassium Channel Kv1.1, Chain A"/>
    <property type="match status" value="1"/>
</dbReference>
<dbReference type="InterPro" id="IPR000210">
    <property type="entry name" value="BTB/POZ_dom"/>
</dbReference>
<keyword evidence="6" id="KW-1185">Reference proteome</keyword>
<feature type="compositionally biased region" description="Low complexity" evidence="3">
    <location>
        <begin position="941"/>
        <end position="960"/>
    </location>
</feature>
<proteinExistence type="predicted"/>
<dbReference type="SMART" id="SM00225">
    <property type="entry name" value="BTB"/>
    <property type="match status" value="1"/>
</dbReference>
<dbReference type="PROSITE" id="PS50097">
    <property type="entry name" value="BTB"/>
    <property type="match status" value="1"/>
</dbReference>
<evidence type="ECO:0000256" key="3">
    <source>
        <dbReference type="SAM" id="MobiDB-lite"/>
    </source>
</evidence>
<gene>
    <name evidence="5" type="primary">ATS1</name>
    <name evidence="5" type="ORF">FIM1_4010</name>
</gene>
<evidence type="ECO:0000256" key="2">
    <source>
        <dbReference type="PROSITE-ProRule" id="PRU00235"/>
    </source>
</evidence>
<sequence length="1212" mass="137591">MTDVRDCMGRTISYHLAMFPKATDSQLKKINLMDQDWESGYSAFHLCVLSHQLHKCFKLYERCLKEPNDGGKSWQLTDKSGMTPLQLLESKIFQKSYLQSANYNLNGYRTGAFSRCHNFGSNVNMQLGTGDDNDRMGTWYEIDAWKMTNENLSFMKCCMNKYYSLLLMTERNGHQFVYISGRSSKLNLLGKRDLFRYMKFTEESISDIQSSNHHFVAKTNQGRILLWGSNKYGQLGTNPKNFDSTEQPHHLDFSVSEDDIIACSNVNTCVLLKSGSLRSVGLDLGQFGATTKLEKDVCYLDHRGRITFQPVNTVLPSYMNNFLALVCTEFVTFILCGGNQLFALTNHKIIRVKSAPVLNDSFDKFFTREFHDHQIVDIKCKNSFGKFLMLLYDDGTVACISDFKNSSKPQSLWKPKYVWDKCISFDTGANGQLIVATAKGDIYTSSAIGRKFTKIRNGMSGYSTCKVSCDPLFASFNVITRDSFNDIKESDSIGEDPVCITNPQKNFDLTISCNGKMTKLCHRAILLSSQEKFMNELIREKEIDWNSNNEPIKINLNTSNGKMWKINVEGPDEIADYLNNAIDSYYSLETKLLPVPNNITLQKFIDAYYFPSPFTSPPKYNKIMKNLLNSTSDIVRNVEIQLADDMMIKTSSILLQTHSVFFEKLFSSPWSKSSHEYKLNWKDVSLRACSALINYLIHLSNVDENENTCSEIPLNLGHQAYLDTVIEVLNIADKYMFLDLCLKLENQLKCLIDSSNAVSLWILSYDRNLSELKLRCENFILHNPSIIFSEYTTELVRNDVTKEMWKNLEMKFNTVLGFGSQLSWYYSKEASDMIEMFKTDILDFNSYFMANDREFELLLDSVSVTKARQKSVNESRKQSFSKNARNQSSMENLVNVRRPSVTSQNSFAWKSSFASSESAIDDDDTNSSFIEVSKKKKRRSSSVVPPGTSSSNSTTISKESVQTEFPLSLASTNQIKRNSSEQLFPSLGELSQKTSSNSKIKIKKQTQKERIKQIAENESKIKEELETKKSIWGQPIKKDTSIQSSSNNSKISVSLSETPLTPTTKPASTKFPTLNEAVKIGKKGTGIVSVSGDGTKPTIPLYASKKNSLGWLGKETASTQIKSTQEALEEARFMKWWKEESERIQAEQLLLETLAGVETEQSPPTRNDDVVKGKSQRARSTKIPHKSKQQYRNNGTKSQKKGKKNSESKEEK</sequence>
<dbReference type="PANTHER" id="PTHR22872">
    <property type="entry name" value="BTK-BINDING PROTEIN-RELATED"/>
    <property type="match status" value="1"/>
</dbReference>
<dbReference type="InterPro" id="IPR011333">
    <property type="entry name" value="SKP1/BTB/POZ_sf"/>
</dbReference>
<feature type="compositionally biased region" description="Polar residues" evidence="3">
    <location>
        <begin position="878"/>
        <end position="892"/>
    </location>
</feature>
<feature type="region of interest" description="Disordered" evidence="3">
    <location>
        <begin position="1038"/>
        <end position="1069"/>
    </location>
</feature>
<feature type="region of interest" description="Disordered" evidence="3">
    <location>
        <begin position="870"/>
        <end position="896"/>
    </location>
</feature>
<dbReference type="PROSITE" id="PS50012">
    <property type="entry name" value="RCC1_3"/>
    <property type="match status" value="1"/>
</dbReference>
<dbReference type="PANTHER" id="PTHR22872:SF2">
    <property type="entry name" value="INHIBITOR OF BRUTON TYROSINE KINASE"/>
    <property type="match status" value="1"/>
</dbReference>
<feature type="region of interest" description="Disordered" evidence="3">
    <location>
        <begin position="931"/>
        <end position="962"/>
    </location>
</feature>
<dbReference type="InterPro" id="IPR051625">
    <property type="entry name" value="Signaling_Regulatory_Domain"/>
</dbReference>
<feature type="region of interest" description="Disordered" evidence="3">
    <location>
        <begin position="1155"/>
        <end position="1212"/>
    </location>
</feature>
<evidence type="ECO:0000313" key="5">
    <source>
        <dbReference type="EMBL" id="QGN17279.1"/>
    </source>
</evidence>
<organism evidence="5 6">
    <name type="scientific">Kluyveromyces marxianus</name>
    <name type="common">Yeast</name>
    <name type="synonym">Candida kefyr</name>
    <dbReference type="NCBI Taxonomy" id="4911"/>
    <lineage>
        <taxon>Eukaryota</taxon>
        <taxon>Fungi</taxon>
        <taxon>Dikarya</taxon>
        <taxon>Ascomycota</taxon>
        <taxon>Saccharomycotina</taxon>
        <taxon>Saccharomycetes</taxon>
        <taxon>Saccharomycetales</taxon>
        <taxon>Saccharomycetaceae</taxon>
        <taxon>Kluyveromyces</taxon>
    </lineage>
</organism>